<feature type="compositionally biased region" description="Basic and acidic residues" evidence="1">
    <location>
        <begin position="158"/>
        <end position="168"/>
    </location>
</feature>
<sequence length="179" mass="20494">MYDRKYLGCRTVKARFKDGVEEFVTYAMTQDIVESEGGIRCRCIKCKCGWIESPEDIITHLEKFGFMKGYYVWRHHGEREPANINTEFDVNTEASSSGAQTECGNFGRMQQMVGDALGRGQKMQEELRKIREEQRQSNGATKNRNGRVFEENGSVFVHEYETAPHEDSANSNNEDTDAN</sequence>
<reference evidence="4" key="1">
    <citation type="journal article" date="2017" name="Front. Plant Sci.">
        <title>Climate Clever Clovers: New Paradigm to Reduce the Environmental Footprint of Ruminants by Breeding Low Methanogenic Forages Utilizing Haplotype Variation.</title>
        <authorList>
            <person name="Kaur P."/>
            <person name="Appels R."/>
            <person name="Bayer P.E."/>
            <person name="Keeble-Gagnere G."/>
            <person name="Wang J."/>
            <person name="Hirakawa H."/>
            <person name="Shirasawa K."/>
            <person name="Vercoe P."/>
            <person name="Stefanova K."/>
            <person name="Durmic Z."/>
            <person name="Nichols P."/>
            <person name="Revell C."/>
            <person name="Isobe S.N."/>
            <person name="Edwards D."/>
            <person name="Erskine W."/>
        </authorList>
    </citation>
    <scope>NUCLEOTIDE SEQUENCE [LARGE SCALE GENOMIC DNA]</scope>
    <source>
        <strain evidence="4">cv. Daliak</strain>
    </source>
</reference>
<organism evidence="3 4">
    <name type="scientific">Trifolium subterraneum</name>
    <name type="common">Subterranean clover</name>
    <dbReference type="NCBI Taxonomy" id="3900"/>
    <lineage>
        <taxon>Eukaryota</taxon>
        <taxon>Viridiplantae</taxon>
        <taxon>Streptophyta</taxon>
        <taxon>Embryophyta</taxon>
        <taxon>Tracheophyta</taxon>
        <taxon>Spermatophyta</taxon>
        <taxon>Magnoliopsida</taxon>
        <taxon>eudicotyledons</taxon>
        <taxon>Gunneridae</taxon>
        <taxon>Pentapetalae</taxon>
        <taxon>rosids</taxon>
        <taxon>fabids</taxon>
        <taxon>Fabales</taxon>
        <taxon>Fabaceae</taxon>
        <taxon>Papilionoideae</taxon>
        <taxon>50 kb inversion clade</taxon>
        <taxon>NPAAA clade</taxon>
        <taxon>Hologalegina</taxon>
        <taxon>IRL clade</taxon>
        <taxon>Trifolieae</taxon>
        <taxon>Trifolium</taxon>
    </lineage>
</organism>
<evidence type="ECO:0000256" key="1">
    <source>
        <dbReference type="SAM" id="MobiDB-lite"/>
    </source>
</evidence>
<evidence type="ECO:0000313" key="4">
    <source>
        <dbReference type="Proteomes" id="UP000242715"/>
    </source>
</evidence>
<accession>A0A2Z6NUS6</accession>
<evidence type="ECO:0000313" key="3">
    <source>
        <dbReference type="EMBL" id="GAU45973.1"/>
    </source>
</evidence>
<dbReference type="AlphaFoldDB" id="A0A2Z6NUS6"/>
<name>A0A2Z6NUS6_TRISU</name>
<evidence type="ECO:0000259" key="2">
    <source>
        <dbReference type="Pfam" id="PF13963"/>
    </source>
</evidence>
<feature type="domain" description="Transposase-associated" evidence="2">
    <location>
        <begin position="9"/>
        <end position="78"/>
    </location>
</feature>
<dbReference type="Proteomes" id="UP000242715">
    <property type="component" value="Unassembled WGS sequence"/>
</dbReference>
<keyword evidence="4" id="KW-1185">Reference proteome</keyword>
<dbReference type="Pfam" id="PF13963">
    <property type="entry name" value="Transpos_assoc"/>
    <property type="match status" value="1"/>
</dbReference>
<gene>
    <name evidence="3" type="ORF">TSUD_401130</name>
</gene>
<dbReference type="OrthoDB" id="1412182at2759"/>
<protein>
    <recommendedName>
        <fullName evidence="2">Transposase-associated domain-containing protein</fullName>
    </recommendedName>
</protein>
<dbReference type="EMBL" id="DF974166">
    <property type="protein sequence ID" value="GAU45973.1"/>
    <property type="molecule type" value="Genomic_DNA"/>
</dbReference>
<dbReference type="InterPro" id="IPR029480">
    <property type="entry name" value="Transpos_assoc"/>
</dbReference>
<proteinExistence type="predicted"/>
<feature type="region of interest" description="Disordered" evidence="1">
    <location>
        <begin position="132"/>
        <end position="179"/>
    </location>
</feature>